<proteinExistence type="predicted"/>
<evidence type="ECO:0000313" key="1">
    <source>
        <dbReference type="EMBL" id="OWA49969.1"/>
    </source>
</evidence>
<reference evidence="2" key="1">
    <citation type="submission" date="2017-01" db="EMBL/GenBank/DDBJ databases">
        <title>Comparative genomics of anhydrobiosis in the tardigrade Hypsibius dujardini.</title>
        <authorList>
            <person name="Yoshida Y."/>
            <person name="Koutsovoulos G."/>
            <person name="Laetsch D."/>
            <person name="Stevens L."/>
            <person name="Kumar S."/>
            <person name="Horikawa D."/>
            <person name="Ishino K."/>
            <person name="Komine S."/>
            <person name="Tomita M."/>
            <person name="Blaxter M."/>
            <person name="Arakawa K."/>
        </authorList>
    </citation>
    <scope>NUCLEOTIDE SEQUENCE [LARGE SCALE GENOMIC DNA]</scope>
    <source>
        <strain evidence="2">Z151</strain>
    </source>
</reference>
<comment type="caution">
    <text evidence="1">The sequence shown here is derived from an EMBL/GenBank/DDBJ whole genome shotgun (WGS) entry which is preliminary data.</text>
</comment>
<dbReference type="Proteomes" id="UP000192578">
    <property type="component" value="Unassembled WGS sequence"/>
</dbReference>
<accession>A0A9X6RJJ9</accession>
<organism evidence="1 2">
    <name type="scientific">Hypsibius exemplaris</name>
    <name type="common">Freshwater tardigrade</name>
    <dbReference type="NCBI Taxonomy" id="2072580"/>
    <lineage>
        <taxon>Eukaryota</taxon>
        <taxon>Metazoa</taxon>
        <taxon>Ecdysozoa</taxon>
        <taxon>Tardigrada</taxon>
        <taxon>Eutardigrada</taxon>
        <taxon>Parachela</taxon>
        <taxon>Hypsibioidea</taxon>
        <taxon>Hypsibiidae</taxon>
        <taxon>Hypsibius</taxon>
    </lineage>
</organism>
<protein>
    <submittedName>
        <fullName evidence="1">Uncharacterized protein</fullName>
    </submittedName>
</protein>
<name>A0A9X6RJJ9_HYPEX</name>
<dbReference type="EMBL" id="MTYJ01000178">
    <property type="protein sequence ID" value="OWA49969.1"/>
    <property type="molecule type" value="Genomic_DNA"/>
</dbReference>
<keyword evidence="2" id="KW-1185">Reference proteome</keyword>
<dbReference type="OrthoDB" id="6768507at2759"/>
<dbReference type="AlphaFoldDB" id="A0A9X6RJJ9"/>
<gene>
    <name evidence="1" type="ORF">BV898_14501</name>
</gene>
<sequence>MNAGIAMINRVKGGLPIPERVGLYHAFVEPHLDYCSSVCSTALKKLRSSIKVVQRNALRAIVDNDVVGIWM</sequence>
<evidence type="ECO:0000313" key="2">
    <source>
        <dbReference type="Proteomes" id="UP000192578"/>
    </source>
</evidence>